<evidence type="ECO:0000256" key="1">
    <source>
        <dbReference type="ARBA" id="ARBA00022603"/>
    </source>
</evidence>
<dbReference type="InterPro" id="IPR029064">
    <property type="entry name" value="Ribosomal_eL30-like_sf"/>
</dbReference>
<dbReference type="InterPro" id="IPR001537">
    <property type="entry name" value="SpoU_MeTrfase"/>
</dbReference>
<dbReference type="EMBL" id="UXHF01000087">
    <property type="protein sequence ID" value="VDC51792.1"/>
    <property type="molecule type" value="Genomic_DNA"/>
</dbReference>
<protein>
    <submittedName>
        <fullName evidence="5">Putative tRNA/rRNA methyltransferase</fullName>
    </submittedName>
</protein>
<dbReference type="Proteomes" id="UP000289220">
    <property type="component" value="Unassembled WGS sequence"/>
</dbReference>
<feature type="compositionally biased region" description="Basic and acidic residues" evidence="3">
    <location>
        <begin position="1"/>
        <end position="11"/>
    </location>
</feature>
<evidence type="ECO:0000259" key="4">
    <source>
        <dbReference type="SMART" id="SM00967"/>
    </source>
</evidence>
<reference evidence="5 6" key="1">
    <citation type="submission" date="2018-11" db="EMBL/GenBank/DDBJ databases">
        <authorList>
            <person name="Peiro R."/>
            <person name="Begona"/>
            <person name="Cbmso G."/>
            <person name="Lopez M."/>
            <person name="Gonzalez S."/>
            <person name="Sacristan E."/>
            <person name="Castillo E."/>
        </authorList>
    </citation>
    <scope>NUCLEOTIDE SEQUENCE [LARGE SCALE GENOMIC DNA]</scope>
    <source>
        <strain evidence="5">Brev_genome</strain>
    </source>
</reference>
<keyword evidence="2 5" id="KW-0808">Transferase</keyword>
<dbReference type="SMART" id="SM00967">
    <property type="entry name" value="SpoU_sub_bind"/>
    <property type="match status" value="1"/>
</dbReference>
<dbReference type="SUPFAM" id="SSF75217">
    <property type="entry name" value="alpha/beta knot"/>
    <property type="match status" value="1"/>
</dbReference>
<dbReference type="GO" id="GO:0003723">
    <property type="term" value="F:RNA binding"/>
    <property type="evidence" value="ECO:0007669"/>
    <property type="project" value="InterPro"/>
</dbReference>
<dbReference type="GO" id="GO:0006396">
    <property type="term" value="P:RNA processing"/>
    <property type="evidence" value="ECO:0007669"/>
    <property type="project" value="InterPro"/>
</dbReference>
<evidence type="ECO:0000256" key="3">
    <source>
        <dbReference type="SAM" id="MobiDB-lite"/>
    </source>
</evidence>
<dbReference type="RefSeq" id="WP_081836260.1">
    <property type="nucleotide sequence ID" value="NZ_UXHF01000087.1"/>
</dbReference>
<dbReference type="NCBIfam" id="TIGR00186">
    <property type="entry name" value="rRNA_methyl_3"/>
    <property type="match status" value="1"/>
</dbReference>
<proteinExistence type="predicted"/>
<sequence length="294" mass="31273">MSSKTERNDRKSGKKPVFGNRSSGPREKGQKPVAQGFSSREEPPRAPRPADRSKSDADNFLWGRHPVLAALANPARRGMGRLLATAERAAEIEQGQLAHGHKIEVVEVQALTRMLPAGAVHQGLAFKVQPLEGVSLEELAEPAQGVIVMLDQLTDPQNVGAIFRSALAFGARGIVVQDRHAPALAGALAKAAVGATERLPHARVTNLSRALERLADLGWRAVGLDGAGEQTLEEALNRQPTVLVMGSEGDGIRRLVAEHCDVLAKIPMPGGFESLNVSNAAAVALYEATRAQRG</sequence>
<dbReference type="SUPFAM" id="SSF55315">
    <property type="entry name" value="L30e-like"/>
    <property type="match status" value="1"/>
</dbReference>
<feature type="domain" description="RNA 2-O ribose methyltransferase substrate binding" evidence="4">
    <location>
        <begin position="60"/>
        <end position="134"/>
    </location>
</feature>
<dbReference type="GO" id="GO:0032259">
    <property type="term" value="P:methylation"/>
    <property type="evidence" value="ECO:0007669"/>
    <property type="project" value="UniProtKB-KW"/>
</dbReference>
<feature type="compositionally biased region" description="Basic and acidic residues" evidence="3">
    <location>
        <begin position="39"/>
        <end position="57"/>
    </location>
</feature>
<keyword evidence="6" id="KW-1185">Reference proteome</keyword>
<dbReference type="Gene3D" id="3.40.1280.10">
    <property type="match status" value="1"/>
</dbReference>
<dbReference type="InterPro" id="IPR004441">
    <property type="entry name" value="rRNA_MeTrfase_TrmH"/>
</dbReference>
<dbReference type="GO" id="GO:0005829">
    <property type="term" value="C:cytosol"/>
    <property type="evidence" value="ECO:0007669"/>
    <property type="project" value="TreeGrafter"/>
</dbReference>
<dbReference type="InterPro" id="IPR029028">
    <property type="entry name" value="Alpha/beta_knot_MTases"/>
</dbReference>
<dbReference type="GO" id="GO:0008173">
    <property type="term" value="F:RNA methyltransferase activity"/>
    <property type="evidence" value="ECO:0007669"/>
    <property type="project" value="InterPro"/>
</dbReference>
<evidence type="ECO:0000313" key="5">
    <source>
        <dbReference type="EMBL" id="VDC51792.1"/>
    </source>
</evidence>
<dbReference type="Pfam" id="PF00588">
    <property type="entry name" value="SpoU_methylase"/>
    <property type="match status" value="1"/>
</dbReference>
<accession>A0A7Z8Y6H0</accession>
<feature type="region of interest" description="Disordered" evidence="3">
    <location>
        <begin position="1"/>
        <end position="58"/>
    </location>
</feature>
<dbReference type="Pfam" id="PF08032">
    <property type="entry name" value="SpoU_sub_bind"/>
    <property type="match status" value="1"/>
</dbReference>
<dbReference type="AlphaFoldDB" id="A0A7Z8Y6H0"/>
<dbReference type="Gene3D" id="3.30.1330.30">
    <property type="match status" value="1"/>
</dbReference>
<evidence type="ECO:0000256" key="2">
    <source>
        <dbReference type="ARBA" id="ARBA00022679"/>
    </source>
</evidence>
<comment type="caution">
    <text evidence="5">The sequence shown here is derived from an EMBL/GenBank/DDBJ whole genome shotgun (WGS) entry which is preliminary data.</text>
</comment>
<gene>
    <name evidence="5" type="ORF">BREV_BREV_02984</name>
</gene>
<dbReference type="InterPro" id="IPR029026">
    <property type="entry name" value="tRNA_m1G_MTases_N"/>
</dbReference>
<dbReference type="PANTHER" id="PTHR46429">
    <property type="entry name" value="23S RRNA (GUANOSINE-2'-O-)-METHYLTRANSFERASE RLMB"/>
    <property type="match status" value="1"/>
</dbReference>
<dbReference type="CDD" id="cd18103">
    <property type="entry name" value="SpoU-like_RlmB"/>
    <property type="match status" value="1"/>
</dbReference>
<evidence type="ECO:0000313" key="6">
    <source>
        <dbReference type="Proteomes" id="UP000289220"/>
    </source>
</evidence>
<name>A0A7Z8Y6H0_9CAUL</name>
<dbReference type="PANTHER" id="PTHR46429:SF1">
    <property type="entry name" value="23S RRNA (GUANOSINE-2'-O-)-METHYLTRANSFERASE RLMB"/>
    <property type="match status" value="1"/>
</dbReference>
<keyword evidence="1 5" id="KW-0489">Methyltransferase</keyword>
<dbReference type="InterPro" id="IPR013123">
    <property type="entry name" value="SpoU_subst-bd"/>
</dbReference>
<organism evidence="5 6">
    <name type="scientific">Brevundimonas mediterranea</name>
    <dbReference type="NCBI Taxonomy" id="74329"/>
    <lineage>
        <taxon>Bacteria</taxon>
        <taxon>Pseudomonadati</taxon>
        <taxon>Pseudomonadota</taxon>
        <taxon>Alphaproteobacteria</taxon>
        <taxon>Caulobacterales</taxon>
        <taxon>Caulobacteraceae</taxon>
        <taxon>Brevundimonas</taxon>
    </lineage>
</organism>